<dbReference type="EMBL" id="BMOD01000020">
    <property type="protein sequence ID" value="GGJ49137.1"/>
    <property type="molecule type" value="Genomic_DNA"/>
</dbReference>
<evidence type="ECO:0000313" key="2">
    <source>
        <dbReference type="Proteomes" id="UP000632222"/>
    </source>
</evidence>
<dbReference type="Gene3D" id="3.40.630.30">
    <property type="match status" value="1"/>
</dbReference>
<evidence type="ECO:0000313" key="1">
    <source>
        <dbReference type="EMBL" id="GGJ49137.1"/>
    </source>
</evidence>
<dbReference type="SUPFAM" id="SSF55729">
    <property type="entry name" value="Acyl-CoA N-acyltransferases (Nat)"/>
    <property type="match status" value="1"/>
</dbReference>
<comment type="caution">
    <text evidence="1">The sequence shown here is derived from an EMBL/GenBank/DDBJ whole genome shotgun (WGS) entry which is preliminary data.</text>
</comment>
<proteinExistence type="predicted"/>
<evidence type="ECO:0008006" key="3">
    <source>
        <dbReference type="Google" id="ProtNLM"/>
    </source>
</evidence>
<name>A0ABQ2D9J3_9DEIO</name>
<gene>
    <name evidence="1" type="ORF">GCM10008938_38930</name>
</gene>
<reference evidence="2" key="1">
    <citation type="journal article" date="2019" name="Int. J. Syst. Evol. Microbiol.">
        <title>The Global Catalogue of Microorganisms (GCM) 10K type strain sequencing project: providing services to taxonomists for standard genome sequencing and annotation.</title>
        <authorList>
            <consortium name="The Broad Institute Genomics Platform"/>
            <consortium name="The Broad Institute Genome Sequencing Center for Infectious Disease"/>
            <person name="Wu L."/>
            <person name="Ma J."/>
        </authorList>
    </citation>
    <scope>NUCLEOTIDE SEQUENCE [LARGE SCALE GENOMIC DNA]</scope>
    <source>
        <strain evidence="2">JCM 14370</strain>
    </source>
</reference>
<dbReference type="InterPro" id="IPR016181">
    <property type="entry name" value="Acyl_CoA_acyltransferase"/>
</dbReference>
<protein>
    <recommendedName>
        <fullName evidence="3">GNAT family N-acetyltransferase</fullName>
    </recommendedName>
</protein>
<sequence length="153" mass="17169">MQIRLANRKDSLKLTELCLAWEGAPAVHNPELLEELWFQTLTDDDSSVYIAQQDGAASDSPLLGFVHVTYQARPARLGWRATIEELHTQSGAPEVYPALLEAVVAECRRRGDVIALYLITQPDLEPGLSSHQVYQDLGFRKRGRDVLIWTGEL</sequence>
<organism evidence="1 2">
    <name type="scientific">Deinococcus roseus</name>
    <dbReference type="NCBI Taxonomy" id="392414"/>
    <lineage>
        <taxon>Bacteria</taxon>
        <taxon>Thermotogati</taxon>
        <taxon>Deinococcota</taxon>
        <taxon>Deinococci</taxon>
        <taxon>Deinococcales</taxon>
        <taxon>Deinococcaceae</taxon>
        <taxon>Deinococcus</taxon>
    </lineage>
</organism>
<keyword evidence="2" id="KW-1185">Reference proteome</keyword>
<dbReference type="RefSeq" id="WP_189005612.1">
    <property type="nucleotide sequence ID" value="NZ_BMOD01000020.1"/>
</dbReference>
<dbReference type="Proteomes" id="UP000632222">
    <property type="component" value="Unassembled WGS sequence"/>
</dbReference>
<accession>A0ABQ2D9J3</accession>